<dbReference type="EMBL" id="CP081303">
    <property type="protein sequence ID" value="QZE14574.1"/>
    <property type="molecule type" value="Genomic_DNA"/>
</dbReference>
<gene>
    <name evidence="1" type="ORF">K4L44_01500</name>
</gene>
<name>A0AC61NR45_9BACT</name>
<keyword evidence="2" id="KW-1185">Reference proteome</keyword>
<protein>
    <submittedName>
        <fullName evidence="1">Uncharacterized protein</fullName>
    </submittedName>
</protein>
<sequence>MKHSYRKQLFYNFFILFFLFVLTVIVFQYQREVKSKRESLENTLDNYASIVDNVIQKRWAGSNKNIDPLKQFLEFVPDSELRVTVIDKKGDVCFDNRYTSFFEMDNHKDRPEVIASLKNGKGSSIRYSNSLNKEFFYYARAFPDYIVRAALPYDTTTIDILKVDNLFFYSMLSLFLIVLFILYFITGQMGASISRLRNFAVVASSNKSIDGLDLHFPSSELGDISKKIVQMYGVIQRNNEKLETEKKKLYDHLHVLQSGLAVFSFDKKEILSNSHFMLFAGMLSTRSIRKSEDIFKIDEVKPIIDFIDEKQNRTEISDFSREKLQIAKFGKIFNLQAIVFEDNSFEITIQDVSEQEQSRKLKREITGNLAHELKTPVTTIQGYLETILENRDMDSSQMFSFLDRAFKQTQRLGELISDISLLSKIEEADHLYQKEALLPYQIIHRVMNDLDYNIREKDIEVEISVNHDSTLIGNQGLVYAIFRNLIENAIKYGGKKITVQQIKEDQDMLMYRLYDNGKGVEESHLTRLFERFYRVDEGRNRRIGGTGLGLAIVKNAVIMHHGSINVKNRKEGGLEFIFSFKRS</sequence>
<dbReference type="Proteomes" id="UP000826212">
    <property type="component" value="Chromosome"/>
</dbReference>
<proteinExistence type="predicted"/>
<evidence type="ECO:0000313" key="1">
    <source>
        <dbReference type="EMBL" id="QZE14574.1"/>
    </source>
</evidence>
<evidence type="ECO:0000313" key="2">
    <source>
        <dbReference type="Proteomes" id="UP000826212"/>
    </source>
</evidence>
<organism evidence="1 2">
    <name type="scientific">Halosquirtibacter laminarini</name>
    <dbReference type="NCBI Taxonomy" id="3374600"/>
    <lineage>
        <taxon>Bacteria</taxon>
        <taxon>Pseudomonadati</taxon>
        <taxon>Bacteroidota</taxon>
        <taxon>Bacteroidia</taxon>
        <taxon>Marinilabiliales</taxon>
        <taxon>Prolixibacteraceae</taxon>
        <taxon>Halosquirtibacter</taxon>
    </lineage>
</organism>
<accession>A0AC61NR45</accession>
<reference evidence="1" key="1">
    <citation type="submission" date="2021-08" db="EMBL/GenBank/DDBJ databases">
        <title>Novel anaerobic bacterium isolated from sea squirt in East Sea, Republic of Korea.</title>
        <authorList>
            <person name="Nguyen T.H."/>
            <person name="Li Z."/>
            <person name="Lee Y.-J."/>
            <person name="Ko J."/>
            <person name="Kim S.-G."/>
        </authorList>
    </citation>
    <scope>NUCLEOTIDE SEQUENCE</scope>
    <source>
        <strain evidence="1">KCTC 25031</strain>
    </source>
</reference>